<proteinExistence type="inferred from homology"/>
<comment type="subcellular location">
    <subcellularLocation>
        <location evidence="1">Cytoplasm</location>
    </subcellularLocation>
</comment>
<evidence type="ECO:0000256" key="11">
    <source>
        <dbReference type="SAM" id="SignalP"/>
    </source>
</evidence>
<evidence type="ECO:0000256" key="10">
    <source>
        <dbReference type="PIRSR" id="PIRSR000105-1"/>
    </source>
</evidence>
<dbReference type="Gene3D" id="3.40.50.720">
    <property type="entry name" value="NAD(P)-binding Rossmann-like Domain"/>
    <property type="match status" value="1"/>
</dbReference>
<evidence type="ECO:0000256" key="2">
    <source>
        <dbReference type="ARBA" id="ARBA00009463"/>
    </source>
</evidence>
<dbReference type="PANTHER" id="PTHR48075">
    <property type="entry name" value="3-HYDROXYACYL-COA DEHYDROGENASE FAMILY PROTEIN"/>
    <property type="match status" value="1"/>
</dbReference>
<feature type="domain" description="3-hydroxyacyl-CoA dehydrogenase NAD binding" evidence="13">
    <location>
        <begin position="7"/>
        <end position="178"/>
    </location>
</feature>
<gene>
    <name evidence="14" type="ORF">N7492_007051</name>
</gene>
<evidence type="ECO:0000256" key="4">
    <source>
        <dbReference type="ARBA" id="ARBA00022490"/>
    </source>
</evidence>
<reference evidence="14" key="1">
    <citation type="submission" date="2022-11" db="EMBL/GenBank/DDBJ databases">
        <authorList>
            <person name="Petersen C."/>
        </authorList>
    </citation>
    <scope>NUCLEOTIDE SEQUENCE</scope>
    <source>
        <strain evidence="14">IBT 21917</strain>
    </source>
</reference>
<dbReference type="Pfam" id="PF02737">
    <property type="entry name" value="3HCDH_N"/>
    <property type="match status" value="1"/>
</dbReference>
<dbReference type="GO" id="GO:0070403">
    <property type="term" value="F:NAD+ binding"/>
    <property type="evidence" value="ECO:0007669"/>
    <property type="project" value="InterPro"/>
</dbReference>
<dbReference type="InterPro" id="IPR022694">
    <property type="entry name" value="3-OHacyl-CoA_DH"/>
</dbReference>
<feature type="domain" description="3-hydroxyacyl-CoA dehydrogenase C-terminal" evidence="12">
    <location>
        <begin position="222"/>
        <end position="281"/>
    </location>
</feature>
<reference evidence="14" key="2">
    <citation type="journal article" date="2023" name="IMA Fungus">
        <title>Comparative genomic study of the Penicillium genus elucidates a diverse pangenome and 15 lateral gene transfer events.</title>
        <authorList>
            <person name="Petersen C."/>
            <person name="Sorensen T."/>
            <person name="Nielsen M.R."/>
            <person name="Sondergaard T.E."/>
            <person name="Sorensen J.L."/>
            <person name="Fitzpatrick D.A."/>
            <person name="Frisvad J.C."/>
            <person name="Nielsen K.L."/>
        </authorList>
    </citation>
    <scope>NUCLEOTIDE SEQUENCE</scope>
    <source>
        <strain evidence="14">IBT 21917</strain>
    </source>
</reference>
<dbReference type="InterPro" id="IPR036291">
    <property type="entry name" value="NAD(P)-bd_dom_sf"/>
</dbReference>
<feature type="site" description="Important for catalytic activity" evidence="10">
    <location>
        <position position="149"/>
    </location>
</feature>
<comment type="similarity">
    <text evidence="2">Belongs to the 3-hydroxyacyl-CoA dehydrogenase family.</text>
</comment>
<sequence length="356" mass="38001">MSAFPHHIALLGAGTIGLSMAALHLRRPDTKVTIYDPAPNFEAQLRAQLPAYLDASIPETTTHPKNPIDALFTSARLSLAVSIADAVRSATIIQEQSPENQPSKQAVWQEVARVADAGAHLWSSSSGIPASAQAARCGPDVADRLLVAHPFNPPHLMPVVEIVPSPSTKPERVDFARGYFLNAPGPASVMADGPSIQGCAGPAQQRNRPHYRPVTLHKEIPGFVGNRLAFAMLREACYLVGEGVVSARELDAIVTASVGPRWAGNGVFESYHAGGGPGGIDAFLTKLGPTIEDVWGSLGQIPLRKEGGGQEAWRETVVRQTQEAYGPTASADTKKEMAVMVKGVVEMQNQCWKETK</sequence>
<evidence type="ECO:0000313" key="15">
    <source>
        <dbReference type="Proteomes" id="UP001146351"/>
    </source>
</evidence>
<accession>A0A9W9LLB3</accession>
<dbReference type="GO" id="GO:0006631">
    <property type="term" value="P:fatty acid metabolic process"/>
    <property type="evidence" value="ECO:0007669"/>
    <property type="project" value="InterPro"/>
</dbReference>
<dbReference type="InterPro" id="IPR006176">
    <property type="entry name" value="3-OHacyl-CoA_DH_NAD-bd"/>
</dbReference>
<evidence type="ECO:0000256" key="7">
    <source>
        <dbReference type="ARBA" id="ARBA00023027"/>
    </source>
</evidence>
<dbReference type="InterPro" id="IPR008927">
    <property type="entry name" value="6-PGluconate_DH-like_C_sf"/>
</dbReference>
<keyword evidence="7" id="KW-0520">NAD</keyword>
<evidence type="ECO:0000259" key="12">
    <source>
        <dbReference type="Pfam" id="PF00725"/>
    </source>
</evidence>
<dbReference type="GO" id="GO:0005737">
    <property type="term" value="C:cytoplasm"/>
    <property type="evidence" value="ECO:0007669"/>
    <property type="project" value="UniProtKB-SubCell"/>
</dbReference>
<dbReference type="OrthoDB" id="2021159at2759"/>
<evidence type="ECO:0000256" key="5">
    <source>
        <dbReference type="ARBA" id="ARBA00022553"/>
    </source>
</evidence>
<dbReference type="InterPro" id="IPR013328">
    <property type="entry name" value="6PGD_dom2"/>
</dbReference>
<evidence type="ECO:0000259" key="13">
    <source>
        <dbReference type="Pfam" id="PF02737"/>
    </source>
</evidence>
<comment type="caution">
    <text evidence="14">The sequence shown here is derived from an EMBL/GenBank/DDBJ whole genome shotgun (WGS) entry which is preliminary data.</text>
</comment>
<dbReference type="GO" id="GO:0050104">
    <property type="term" value="F:L-gulonate 3-dehydrogenase activity"/>
    <property type="evidence" value="ECO:0007669"/>
    <property type="project" value="UniProtKB-EC"/>
</dbReference>
<protein>
    <recommendedName>
        <fullName evidence="9">L-gulonate 3-dehydrogenase</fullName>
        <ecNumber evidence="8">1.1.1.45</ecNumber>
    </recommendedName>
    <alternativeName>
        <fullName evidence="9">L-gulonate 3-dehydrogenase</fullName>
    </alternativeName>
</protein>
<dbReference type="InterPro" id="IPR006108">
    <property type="entry name" value="3HC_DH_C"/>
</dbReference>
<dbReference type="PANTHER" id="PTHR48075:SF1">
    <property type="entry name" value="LAMBDA-CRYSTALLIN HOMOLOG"/>
    <property type="match status" value="1"/>
</dbReference>
<evidence type="ECO:0000256" key="8">
    <source>
        <dbReference type="ARBA" id="ARBA00038962"/>
    </source>
</evidence>
<evidence type="ECO:0000256" key="9">
    <source>
        <dbReference type="ARBA" id="ARBA00042709"/>
    </source>
</evidence>
<dbReference type="EC" id="1.1.1.45" evidence="8"/>
<evidence type="ECO:0000256" key="6">
    <source>
        <dbReference type="ARBA" id="ARBA00023002"/>
    </source>
</evidence>
<keyword evidence="6" id="KW-0560">Oxidoreductase</keyword>
<name>A0A9W9LLB3_9EURO</name>
<dbReference type="Pfam" id="PF00725">
    <property type="entry name" value="3HCDH"/>
    <property type="match status" value="1"/>
</dbReference>
<evidence type="ECO:0000313" key="14">
    <source>
        <dbReference type="EMBL" id="KAJ5161659.1"/>
    </source>
</evidence>
<dbReference type="EMBL" id="JAPQKO010000005">
    <property type="protein sequence ID" value="KAJ5161659.1"/>
    <property type="molecule type" value="Genomic_DNA"/>
</dbReference>
<comment type="subunit">
    <text evidence="3">Homodimer.</text>
</comment>
<feature type="signal peptide" evidence="11">
    <location>
        <begin position="1"/>
        <end position="21"/>
    </location>
</feature>
<keyword evidence="4" id="KW-0963">Cytoplasm</keyword>
<evidence type="ECO:0000256" key="3">
    <source>
        <dbReference type="ARBA" id="ARBA00011738"/>
    </source>
</evidence>
<dbReference type="SUPFAM" id="SSF48179">
    <property type="entry name" value="6-phosphogluconate dehydrogenase C-terminal domain-like"/>
    <property type="match status" value="1"/>
</dbReference>
<keyword evidence="15" id="KW-1185">Reference proteome</keyword>
<keyword evidence="5" id="KW-0597">Phosphoprotein</keyword>
<dbReference type="AlphaFoldDB" id="A0A9W9LLB3"/>
<evidence type="ECO:0000256" key="1">
    <source>
        <dbReference type="ARBA" id="ARBA00004496"/>
    </source>
</evidence>
<feature type="chain" id="PRO_5040932688" description="L-gulonate 3-dehydrogenase" evidence="11">
    <location>
        <begin position="22"/>
        <end position="356"/>
    </location>
</feature>
<dbReference type="SUPFAM" id="SSF51735">
    <property type="entry name" value="NAD(P)-binding Rossmann-fold domains"/>
    <property type="match status" value="1"/>
</dbReference>
<dbReference type="PIRSF" id="PIRSF000105">
    <property type="entry name" value="HCDH"/>
    <property type="match status" value="1"/>
</dbReference>
<dbReference type="Proteomes" id="UP001146351">
    <property type="component" value="Unassembled WGS sequence"/>
</dbReference>
<dbReference type="PROSITE" id="PS00067">
    <property type="entry name" value="3HCDH"/>
    <property type="match status" value="1"/>
</dbReference>
<dbReference type="InterPro" id="IPR006180">
    <property type="entry name" value="3-OHacyl-CoA_DH_CS"/>
</dbReference>
<organism evidence="14 15">
    <name type="scientific">Penicillium capsulatum</name>
    <dbReference type="NCBI Taxonomy" id="69766"/>
    <lineage>
        <taxon>Eukaryota</taxon>
        <taxon>Fungi</taxon>
        <taxon>Dikarya</taxon>
        <taxon>Ascomycota</taxon>
        <taxon>Pezizomycotina</taxon>
        <taxon>Eurotiomycetes</taxon>
        <taxon>Eurotiomycetidae</taxon>
        <taxon>Eurotiales</taxon>
        <taxon>Aspergillaceae</taxon>
        <taxon>Penicillium</taxon>
    </lineage>
</organism>
<dbReference type="Gene3D" id="1.10.1040.10">
    <property type="entry name" value="N-(1-d-carboxylethyl)-l-norvaline Dehydrogenase, domain 2"/>
    <property type="match status" value="1"/>
</dbReference>
<keyword evidence="11" id="KW-0732">Signal</keyword>